<dbReference type="EMBL" id="APND01000001">
    <property type="protein sequence ID" value="MES1928612.1"/>
    <property type="molecule type" value="Genomic_DNA"/>
</dbReference>
<dbReference type="Gene3D" id="2.30.220.10">
    <property type="entry name" value="f41 fragment of flagellin, C-terminal domain"/>
    <property type="match status" value="1"/>
</dbReference>
<dbReference type="Gene3D" id="6.10.10.10">
    <property type="entry name" value="Flagellar export chaperone, C-terminal domain"/>
    <property type="match status" value="1"/>
</dbReference>
<dbReference type="Gene3D" id="2.170.280.10">
    <property type="entry name" value="f41 fragment of flagellin, middle domain"/>
    <property type="match status" value="1"/>
</dbReference>
<feature type="coiled-coil region" evidence="5">
    <location>
        <begin position="269"/>
        <end position="296"/>
    </location>
</feature>
<comment type="subcellular location">
    <subcellularLocation>
        <location evidence="4">Secreted</location>
    </subcellularLocation>
    <subcellularLocation>
        <location evidence="4">Bacterial flagellum</location>
    </subcellularLocation>
</comment>
<keyword evidence="2 4" id="KW-0964">Secreted</keyword>
<dbReference type="InterPro" id="IPR042187">
    <property type="entry name" value="Flagellin_C_sub2"/>
</dbReference>
<dbReference type="Pfam" id="PF00700">
    <property type="entry name" value="Flagellin_C"/>
    <property type="match status" value="1"/>
</dbReference>
<dbReference type="PANTHER" id="PTHR42792:SF2">
    <property type="entry name" value="FLAGELLIN"/>
    <property type="match status" value="1"/>
</dbReference>
<evidence type="ECO:0000256" key="2">
    <source>
        <dbReference type="ARBA" id="ARBA00022525"/>
    </source>
</evidence>
<comment type="similarity">
    <text evidence="1 4">Belongs to the bacterial flagellin family.</text>
</comment>
<feature type="domain" description="Flagellin N-terminal" evidence="6">
    <location>
        <begin position="5"/>
        <end position="143"/>
    </location>
</feature>
<sequence length="352" mass="36389">MSFVINANTLSLTAQSNLNASQKSLNSAIERLPSGSKITSAKDDAAGQAISNRMPSQINGLKQASSNANDGISLAQTTEGALNQGNDNLQRVRELPVQAANGTNSQSDLESIQNEIDQRLGEIDRISEQTAFNGTNVLDGSKTAIDIQVGSKDGETITINLAKMDAESLSLDGFNVDGSGATTFDATTSALGANKALVSYTDGEGKTAYAIEDSSAGAGSETYTGATIDKDGVASDTGTSLDSLTSADATTINDTNAVSYTSQDPLAALDSALKQVDDLRSDLGAVQNRMDSAINNIDTTQINISSARSRIVDADYATEVSNMSKAQILQQAGTSVLAQANQTSQGVLSLLG</sequence>
<dbReference type="Gene3D" id="6.10.280.190">
    <property type="match status" value="1"/>
</dbReference>
<comment type="caution">
    <text evidence="8">The sequence shown here is derived from an EMBL/GenBank/DDBJ whole genome shotgun (WGS) entry which is preliminary data.</text>
</comment>
<dbReference type="Pfam" id="PF00669">
    <property type="entry name" value="Flagellin_N"/>
    <property type="match status" value="1"/>
</dbReference>
<protein>
    <recommendedName>
        <fullName evidence="4">Flagellin</fullName>
    </recommendedName>
</protein>
<keyword evidence="9" id="KW-1185">Reference proteome</keyword>
<dbReference type="PANTHER" id="PTHR42792">
    <property type="entry name" value="FLAGELLIN"/>
    <property type="match status" value="1"/>
</dbReference>
<keyword evidence="8" id="KW-0966">Cell projection</keyword>
<comment type="function">
    <text evidence="4">Flagellin is the subunit protein which polymerizes to form the filaments of bacterial flagella.</text>
</comment>
<dbReference type="InterPro" id="IPR046358">
    <property type="entry name" value="Flagellin_C"/>
</dbReference>
<feature type="domain" description="Flagellin C-terminal" evidence="7">
    <location>
        <begin position="267"/>
        <end position="351"/>
    </location>
</feature>
<evidence type="ECO:0000256" key="5">
    <source>
        <dbReference type="SAM" id="Coils"/>
    </source>
</evidence>
<keyword evidence="8" id="KW-0969">Cilium</keyword>
<evidence type="ECO:0000313" key="9">
    <source>
        <dbReference type="Proteomes" id="UP001460888"/>
    </source>
</evidence>
<keyword evidence="8" id="KW-0282">Flagellum</keyword>
<evidence type="ECO:0000256" key="3">
    <source>
        <dbReference type="ARBA" id="ARBA00023143"/>
    </source>
</evidence>
<dbReference type="InterPro" id="IPR001029">
    <property type="entry name" value="Flagellin_N"/>
</dbReference>
<keyword evidence="3 4" id="KW-0975">Bacterial flagellum</keyword>
<dbReference type="Gene3D" id="1.20.1330.10">
    <property type="entry name" value="f41 fragment of flagellin, N-terminal domain"/>
    <property type="match status" value="1"/>
</dbReference>
<organism evidence="8 9">
    <name type="scientific">Salinisphaera dokdonensis CL-ES53</name>
    <dbReference type="NCBI Taxonomy" id="1304272"/>
    <lineage>
        <taxon>Bacteria</taxon>
        <taxon>Pseudomonadati</taxon>
        <taxon>Pseudomonadota</taxon>
        <taxon>Gammaproteobacteria</taxon>
        <taxon>Salinisphaerales</taxon>
        <taxon>Salinisphaeraceae</taxon>
        <taxon>Salinisphaera</taxon>
    </lineage>
</organism>
<reference evidence="8 9" key="1">
    <citation type="submission" date="2013-03" db="EMBL/GenBank/DDBJ databases">
        <title>Salinisphaera dokdonensis CL-ES53 Genome Sequencing.</title>
        <authorList>
            <person name="Li C."/>
            <person name="Lai Q."/>
            <person name="Shao Z."/>
        </authorList>
    </citation>
    <scope>NUCLEOTIDE SEQUENCE [LARGE SCALE GENOMIC DNA]</scope>
    <source>
        <strain evidence="8 9">CL-ES53</strain>
    </source>
</reference>
<proteinExistence type="inferred from homology"/>
<evidence type="ECO:0000256" key="4">
    <source>
        <dbReference type="RuleBase" id="RU362073"/>
    </source>
</evidence>
<name>A0ABV2AY99_9GAMM</name>
<dbReference type="PRINTS" id="PR00207">
    <property type="entry name" value="FLAGELLIN"/>
</dbReference>
<accession>A0ABV2AY99</accession>
<dbReference type="RefSeq" id="WP_353109790.1">
    <property type="nucleotide sequence ID" value="NZ_APND01000001.1"/>
</dbReference>
<evidence type="ECO:0000259" key="7">
    <source>
        <dbReference type="Pfam" id="PF00700"/>
    </source>
</evidence>
<keyword evidence="5" id="KW-0175">Coiled coil</keyword>
<evidence type="ECO:0000256" key="1">
    <source>
        <dbReference type="ARBA" id="ARBA00005709"/>
    </source>
</evidence>
<gene>
    <name evidence="8" type="ORF">SADO_05115</name>
</gene>
<evidence type="ECO:0000259" key="6">
    <source>
        <dbReference type="Pfam" id="PF00669"/>
    </source>
</evidence>
<dbReference type="Proteomes" id="UP001460888">
    <property type="component" value="Unassembled WGS sequence"/>
</dbReference>
<dbReference type="SUPFAM" id="SSF64518">
    <property type="entry name" value="Phase 1 flagellin"/>
    <property type="match status" value="1"/>
</dbReference>
<evidence type="ECO:0000313" key="8">
    <source>
        <dbReference type="EMBL" id="MES1928612.1"/>
    </source>
</evidence>
<dbReference type="InterPro" id="IPR001492">
    <property type="entry name" value="Flagellin"/>
</dbReference>